<dbReference type="HOGENOM" id="CLU_096753_0_0_7"/>
<evidence type="ECO:0000256" key="8">
    <source>
        <dbReference type="ARBA" id="ARBA00022982"/>
    </source>
</evidence>
<dbReference type="InterPro" id="IPR005126">
    <property type="entry name" value="NapC/NirT_cyt_c_N"/>
</dbReference>
<feature type="domain" description="NapC/NirT cytochrome c N-terminal" evidence="13">
    <location>
        <begin position="13"/>
        <end position="96"/>
    </location>
</feature>
<evidence type="ECO:0000256" key="3">
    <source>
        <dbReference type="ARBA" id="ARBA00022448"/>
    </source>
</evidence>
<dbReference type="GO" id="GO:0005886">
    <property type="term" value="C:plasma membrane"/>
    <property type="evidence" value="ECO:0007669"/>
    <property type="project" value="UniProtKB-SubCell"/>
</dbReference>
<dbReference type="EMBL" id="AM180252">
    <property type="protein sequence ID" value="CAJ55055.1"/>
    <property type="molecule type" value="Genomic_DNA"/>
</dbReference>
<keyword evidence="11 12" id="KW-0472">Membrane</keyword>
<dbReference type="GO" id="GO:0046872">
    <property type="term" value="F:metal ion binding"/>
    <property type="evidence" value="ECO:0007669"/>
    <property type="project" value="UniProtKB-KW"/>
</dbReference>
<dbReference type="PANTHER" id="PTHR30333:SF1">
    <property type="entry name" value="CYTOCHROME C-TYPE PROTEIN NAPC"/>
    <property type="match status" value="1"/>
</dbReference>
<dbReference type="InterPro" id="IPR036280">
    <property type="entry name" value="Multihaem_cyt_sf"/>
</dbReference>
<dbReference type="Gene3D" id="1.10.3820.10">
    <property type="entry name" value="Di-heme elbow motif domain"/>
    <property type="match status" value="1"/>
</dbReference>
<evidence type="ECO:0000256" key="10">
    <source>
        <dbReference type="ARBA" id="ARBA00023004"/>
    </source>
</evidence>
<keyword evidence="4" id="KW-1003">Cell membrane</keyword>
<dbReference type="RefSeq" id="WP_011527084.1">
    <property type="nucleotide sequence ID" value="NC_008011.1"/>
</dbReference>
<evidence type="ECO:0000256" key="7">
    <source>
        <dbReference type="ARBA" id="ARBA00022723"/>
    </source>
</evidence>
<name>Q1MPM2_LAWIP</name>
<dbReference type="InterPro" id="IPR051174">
    <property type="entry name" value="Cytochrome_c-type_ET"/>
</dbReference>
<evidence type="ECO:0000256" key="9">
    <source>
        <dbReference type="ARBA" id="ARBA00022989"/>
    </source>
</evidence>
<keyword evidence="3" id="KW-0813">Transport</keyword>
<keyword evidence="15" id="KW-1185">Reference proteome</keyword>
<keyword evidence="8" id="KW-0249">Electron transport</keyword>
<keyword evidence="5" id="KW-0349">Heme</keyword>
<evidence type="ECO:0000256" key="6">
    <source>
        <dbReference type="ARBA" id="ARBA00022692"/>
    </source>
</evidence>
<evidence type="ECO:0000313" key="14">
    <source>
        <dbReference type="EMBL" id="CAJ55055.1"/>
    </source>
</evidence>
<reference evidence="14 15" key="1">
    <citation type="submission" date="2005-11" db="EMBL/GenBank/DDBJ databases">
        <title>The complete genome sequence of Lawsonia intracellularis: the causative agent of proliferative enteropathy.</title>
        <authorList>
            <person name="Kaur K."/>
            <person name="Zhang Q."/>
            <person name="Beckler D."/>
            <person name="Munir S."/>
            <person name="Li L."/>
            <person name="Kinsley K."/>
            <person name="Herron L."/>
            <person name="Peterson A."/>
            <person name="May B."/>
            <person name="Singh S."/>
            <person name="Gebhart C."/>
            <person name="Kapur V."/>
        </authorList>
    </citation>
    <scope>NUCLEOTIDE SEQUENCE [LARGE SCALE GENOMIC DNA]</scope>
    <source>
        <strain evidence="14 15">PHE/MN1-00</strain>
    </source>
</reference>
<dbReference type="Pfam" id="PF03264">
    <property type="entry name" value="Cytochrom_NNT"/>
    <property type="match status" value="1"/>
</dbReference>
<sequence>MSKESLWKSPWFKYLLGGFILGIIVIVGINWGMKVTDSRPFCASCHIMEQAAVTNKLSIHANLSCNDCHAPHELWRKIPFKAKEGIRDFYMNTIGNAQLPIIPGTETKEVVNENCKACHAISNMTVSSTEAKPYCVDCHRDMKHMHMQPISKRIVADD</sequence>
<keyword evidence="10" id="KW-0408">Iron</keyword>
<evidence type="ECO:0000313" key="15">
    <source>
        <dbReference type="Proteomes" id="UP000002430"/>
    </source>
</evidence>
<comment type="subcellular location">
    <subcellularLocation>
        <location evidence="1">Cell membrane</location>
    </subcellularLocation>
</comment>
<dbReference type="eggNOG" id="COG3005">
    <property type="taxonomic scope" value="Bacteria"/>
</dbReference>
<feature type="transmembrane region" description="Helical" evidence="12">
    <location>
        <begin position="12"/>
        <end position="33"/>
    </location>
</feature>
<evidence type="ECO:0000256" key="2">
    <source>
        <dbReference type="ARBA" id="ARBA00007395"/>
    </source>
</evidence>
<evidence type="ECO:0000259" key="13">
    <source>
        <dbReference type="Pfam" id="PF03264"/>
    </source>
</evidence>
<proteinExistence type="inferred from homology"/>
<dbReference type="KEGG" id="lip:LI1001"/>
<dbReference type="GO" id="GO:0009055">
    <property type="term" value="F:electron transfer activity"/>
    <property type="evidence" value="ECO:0007669"/>
    <property type="project" value="TreeGrafter"/>
</dbReference>
<keyword evidence="6 12" id="KW-0812">Transmembrane</keyword>
<evidence type="ECO:0000256" key="11">
    <source>
        <dbReference type="ARBA" id="ARBA00023136"/>
    </source>
</evidence>
<dbReference type="PANTHER" id="PTHR30333">
    <property type="entry name" value="CYTOCHROME C-TYPE PROTEIN"/>
    <property type="match status" value="1"/>
</dbReference>
<dbReference type="OrthoDB" id="9782159at2"/>
<dbReference type="Proteomes" id="UP000002430">
    <property type="component" value="Chromosome"/>
</dbReference>
<evidence type="ECO:0000256" key="1">
    <source>
        <dbReference type="ARBA" id="ARBA00004236"/>
    </source>
</evidence>
<organism evidence="14 15">
    <name type="scientific">Lawsonia intracellularis (strain PHE/MN1-00)</name>
    <dbReference type="NCBI Taxonomy" id="363253"/>
    <lineage>
        <taxon>Bacteria</taxon>
        <taxon>Pseudomonadati</taxon>
        <taxon>Thermodesulfobacteriota</taxon>
        <taxon>Desulfovibrionia</taxon>
        <taxon>Desulfovibrionales</taxon>
        <taxon>Desulfovibrionaceae</taxon>
        <taxon>Lawsonia</taxon>
    </lineage>
</organism>
<keyword evidence="9 12" id="KW-1133">Transmembrane helix</keyword>
<dbReference type="InterPro" id="IPR038266">
    <property type="entry name" value="NapC/NirT_cytc_sf"/>
</dbReference>
<dbReference type="AlphaFoldDB" id="Q1MPM2"/>
<evidence type="ECO:0000256" key="4">
    <source>
        <dbReference type="ARBA" id="ARBA00022475"/>
    </source>
</evidence>
<comment type="similarity">
    <text evidence="2">Belongs to the NapC/NirT/NrfH family.</text>
</comment>
<dbReference type="SUPFAM" id="SSF48695">
    <property type="entry name" value="Multiheme cytochromes"/>
    <property type="match status" value="1"/>
</dbReference>
<evidence type="ECO:0000256" key="12">
    <source>
        <dbReference type="SAM" id="Phobius"/>
    </source>
</evidence>
<dbReference type="STRING" id="363253.LI1001"/>
<keyword evidence="7" id="KW-0479">Metal-binding</keyword>
<evidence type="ECO:0000256" key="5">
    <source>
        <dbReference type="ARBA" id="ARBA00022617"/>
    </source>
</evidence>
<protein>
    <submittedName>
        <fullName evidence="14">Cytochrome c nitrite reductase small subunit</fullName>
    </submittedName>
</protein>
<gene>
    <name evidence="14" type="primary">napC</name>
    <name evidence="14" type="ordered locus">LI1001</name>
</gene>
<dbReference type="GO" id="GO:0009061">
    <property type="term" value="P:anaerobic respiration"/>
    <property type="evidence" value="ECO:0007669"/>
    <property type="project" value="TreeGrafter"/>
</dbReference>
<accession>Q1MPM2</accession>